<name>A0A1G2CH78_9BACT</name>
<comment type="caution">
    <text evidence="2">The sequence shown here is derived from an EMBL/GenBank/DDBJ whole genome shotgun (WGS) entry which is preliminary data.</text>
</comment>
<keyword evidence="1" id="KW-0812">Transmembrane</keyword>
<sequence>MRTKFLWENTVKHIIVVVLLYLTYGYVKDFFAILATDNIGHQSVIVLSSMLLMAFLFASYTFSFKDSDMRHSLQRFLDHINTAIVIFGCGVLLEISYVAINSQLHQSFTIMGWLMILFYISLVMFDFWDLMRGIRQHENKFD</sequence>
<feature type="transmembrane region" description="Helical" evidence="1">
    <location>
        <begin position="106"/>
        <end position="128"/>
    </location>
</feature>
<proteinExistence type="predicted"/>
<feature type="transmembrane region" description="Helical" evidence="1">
    <location>
        <begin position="39"/>
        <end position="60"/>
    </location>
</feature>
<keyword evidence="1" id="KW-1133">Transmembrane helix</keyword>
<gene>
    <name evidence="2" type="ORF">A3B13_00790</name>
</gene>
<dbReference type="EMBL" id="MHKZ01000013">
    <property type="protein sequence ID" value="OGZ00753.1"/>
    <property type="molecule type" value="Genomic_DNA"/>
</dbReference>
<evidence type="ECO:0000313" key="3">
    <source>
        <dbReference type="Proteomes" id="UP000176287"/>
    </source>
</evidence>
<dbReference type="AlphaFoldDB" id="A0A1G2CH78"/>
<evidence type="ECO:0000256" key="1">
    <source>
        <dbReference type="SAM" id="Phobius"/>
    </source>
</evidence>
<reference evidence="2 3" key="1">
    <citation type="journal article" date="2016" name="Nat. Commun.">
        <title>Thousands of microbial genomes shed light on interconnected biogeochemical processes in an aquifer system.</title>
        <authorList>
            <person name="Anantharaman K."/>
            <person name="Brown C.T."/>
            <person name="Hug L.A."/>
            <person name="Sharon I."/>
            <person name="Castelle C.J."/>
            <person name="Probst A.J."/>
            <person name="Thomas B.C."/>
            <person name="Singh A."/>
            <person name="Wilkins M.J."/>
            <person name="Karaoz U."/>
            <person name="Brodie E.L."/>
            <person name="Williams K.H."/>
            <person name="Hubbard S.S."/>
            <person name="Banfield J.F."/>
        </authorList>
    </citation>
    <scope>NUCLEOTIDE SEQUENCE [LARGE SCALE GENOMIC DNA]</scope>
</reference>
<accession>A0A1G2CH78</accession>
<dbReference type="Proteomes" id="UP000176287">
    <property type="component" value="Unassembled WGS sequence"/>
</dbReference>
<protein>
    <submittedName>
        <fullName evidence="2">Uncharacterized protein</fullName>
    </submittedName>
</protein>
<evidence type="ECO:0000313" key="2">
    <source>
        <dbReference type="EMBL" id="OGZ00753.1"/>
    </source>
</evidence>
<feature type="transmembrane region" description="Helical" evidence="1">
    <location>
        <begin position="9"/>
        <end position="27"/>
    </location>
</feature>
<feature type="transmembrane region" description="Helical" evidence="1">
    <location>
        <begin position="80"/>
        <end position="100"/>
    </location>
</feature>
<keyword evidence="1" id="KW-0472">Membrane</keyword>
<organism evidence="2 3">
    <name type="scientific">Candidatus Liptonbacteria bacterium RIFCSPLOWO2_01_FULL_45_15</name>
    <dbReference type="NCBI Taxonomy" id="1798649"/>
    <lineage>
        <taxon>Bacteria</taxon>
        <taxon>Candidatus Liptoniibacteriota</taxon>
    </lineage>
</organism>